<dbReference type="SUPFAM" id="SSF52833">
    <property type="entry name" value="Thioredoxin-like"/>
    <property type="match status" value="2"/>
</dbReference>
<dbReference type="GO" id="GO:0034976">
    <property type="term" value="P:response to endoplasmic reticulum stress"/>
    <property type="evidence" value="ECO:0007669"/>
    <property type="project" value="TreeGrafter"/>
</dbReference>
<dbReference type="STRING" id="1262450.S3D7V3"/>
<dbReference type="OrthoDB" id="10264505at2759"/>
<keyword evidence="6" id="KW-0676">Redox-active center</keyword>
<gene>
    <name evidence="10" type="ORF">F503_07286</name>
</gene>
<dbReference type="Pfam" id="PF24541">
    <property type="entry name" value="Thioredox_PDIA6_C"/>
    <property type="match status" value="1"/>
</dbReference>
<evidence type="ECO:0000256" key="4">
    <source>
        <dbReference type="ARBA" id="ARBA00023157"/>
    </source>
</evidence>
<evidence type="ECO:0000256" key="8">
    <source>
        <dbReference type="SAM" id="SignalP"/>
    </source>
</evidence>
<feature type="chain" id="PRO_5004519605" description="protein disulfide-isomerase" evidence="8">
    <location>
        <begin position="19"/>
        <end position="460"/>
    </location>
</feature>
<feature type="domain" description="Thioredoxin" evidence="9">
    <location>
        <begin position="9"/>
        <end position="142"/>
    </location>
</feature>
<dbReference type="EMBL" id="KE148147">
    <property type="protein sequence ID" value="EPE09510.1"/>
    <property type="molecule type" value="Genomic_DNA"/>
</dbReference>
<dbReference type="eggNOG" id="KOG0191">
    <property type="taxonomic scope" value="Eukaryota"/>
</dbReference>
<accession>S3D7V3</accession>
<dbReference type="InterPro" id="IPR036249">
    <property type="entry name" value="Thioredoxin-like_sf"/>
</dbReference>
<dbReference type="Pfam" id="PF00085">
    <property type="entry name" value="Thioredoxin"/>
    <property type="match status" value="1"/>
</dbReference>
<evidence type="ECO:0000256" key="2">
    <source>
        <dbReference type="ARBA" id="ARBA00004319"/>
    </source>
</evidence>
<protein>
    <recommendedName>
        <fullName evidence="3">protein disulfide-isomerase</fullName>
        <ecNumber evidence="3">5.3.4.1</ecNumber>
    </recommendedName>
</protein>
<sequence length="460" mass="49687">MTVSCWALLLAGLALSQGQGANAMYSSKSDVLQLNAKNFNQVIMQSNHTSMVEFYAPWCGHCKNLKVDYDKAATSLKGVANVAAIDCDAAENKQLCGSMGVQSFPTLKTFRPGKKSGRPVIEDYQGQRKAKAIVDAILPKINNHVAKVADDSLDGFLSTDADKPHVLLFTDKGKTGPVLRAIAIDYLDVISVGQIRDKETAAVTKFDIDKFPTLLLFPAGEISTPIKYDGELKKDAVMQFLRQVAEPNKPAEKKAKAKKAKKEAKGAKKDKAETESKTASTPTEQQTAPVVVEGPLPVPTLHTPEKLVKSCLHEKAGTCILALVSGSDEDASTKAALESLSELTYKYAKSKRHLFPVFVVPESNAASANIQDALQIKDKSSSPVTLVAVNNRRGWWRPYSEGGDMSHAAIENWIDSIRMSEGVTSKLPQTFLSAVSVNTVAKTEAAAEATAEAEVKHEEL</sequence>
<dbReference type="Gene3D" id="3.40.30.10">
    <property type="entry name" value="Glutaredoxin"/>
    <property type="match status" value="2"/>
</dbReference>
<dbReference type="InterPro" id="IPR013766">
    <property type="entry name" value="Thioredoxin_domain"/>
</dbReference>
<dbReference type="GO" id="GO:0005788">
    <property type="term" value="C:endoplasmic reticulum lumen"/>
    <property type="evidence" value="ECO:0007669"/>
    <property type="project" value="UniProtKB-SubCell"/>
</dbReference>
<dbReference type="Proteomes" id="UP000016923">
    <property type="component" value="Unassembled WGS sequence"/>
</dbReference>
<organism evidence="10 11">
    <name type="scientific">Ophiostoma piceae (strain UAMH 11346)</name>
    <name type="common">Sap stain fungus</name>
    <dbReference type="NCBI Taxonomy" id="1262450"/>
    <lineage>
        <taxon>Eukaryota</taxon>
        <taxon>Fungi</taxon>
        <taxon>Dikarya</taxon>
        <taxon>Ascomycota</taxon>
        <taxon>Pezizomycotina</taxon>
        <taxon>Sordariomycetes</taxon>
        <taxon>Sordariomycetidae</taxon>
        <taxon>Ophiostomatales</taxon>
        <taxon>Ophiostomataceae</taxon>
        <taxon>Ophiostoma</taxon>
    </lineage>
</organism>
<dbReference type="OMA" id="NHVKRAT"/>
<comment type="catalytic activity">
    <reaction evidence="1">
        <text>Catalyzes the rearrangement of -S-S- bonds in proteins.</text>
        <dbReference type="EC" id="5.3.4.1"/>
    </reaction>
</comment>
<evidence type="ECO:0000256" key="7">
    <source>
        <dbReference type="SAM" id="MobiDB-lite"/>
    </source>
</evidence>
<comment type="subcellular location">
    <subcellularLocation>
        <location evidence="2">Endoplasmic reticulum lumen</location>
    </subcellularLocation>
</comment>
<dbReference type="HOGENOM" id="CLU_030577_0_0_1"/>
<feature type="compositionally biased region" description="Polar residues" evidence="7">
    <location>
        <begin position="277"/>
        <end position="288"/>
    </location>
</feature>
<dbReference type="InterPro" id="IPR057305">
    <property type="entry name" value="Thioredox_PDIA6_C"/>
</dbReference>
<dbReference type="PROSITE" id="PS00194">
    <property type="entry name" value="THIOREDOXIN_1"/>
    <property type="match status" value="1"/>
</dbReference>
<dbReference type="PANTHER" id="PTHR45815">
    <property type="entry name" value="PROTEIN DISULFIDE-ISOMERASE A6"/>
    <property type="match status" value="1"/>
</dbReference>
<dbReference type="GO" id="GO:0015035">
    <property type="term" value="F:protein-disulfide reductase activity"/>
    <property type="evidence" value="ECO:0007669"/>
    <property type="project" value="TreeGrafter"/>
</dbReference>
<dbReference type="VEuPathDB" id="FungiDB:F503_07286"/>
<feature type="compositionally biased region" description="Basic and acidic residues" evidence="7">
    <location>
        <begin position="263"/>
        <end position="276"/>
    </location>
</feature>
<feature type="region of interest" description="Disordered" evidence="7">
    <location>
        <begin position="247"/>
        <end position="296"/>
    </location>
</feature>
<dbReference type="InterPro" id="IPR017937">
    <property type="entry name" value="Thioredoxin_CS"/>
</dbReference>
<dbReference type="PANTHER" id="PTHR45815:SF3">
    <property type="entry name" value="PROTEIN DISULFIDE-ISOMERASE A6"/>
    <property type="match status" value="1"/>
</dbReference>
<keyword evidence="8" id="KW-0732">Signal</keyword>
<keyword evidence="11" id="KW-1185">Reference proteome</keyword>
<feature type="signal peptide" evidence="8">
    <location>
        <begin position="1"/>
        <end position="18"/>
    </location>
</feature>
<dbReference type="AlphaFoldDB" id="S3D7V3"/>
<evidence type="ECO:0000313" key="11">
    <source>
        <dbReference type="Proteomes" id="UP000016923"/>
    </source>
</evidence>
<keyword evidence="5 10" id="KW-0413">Isomerase</keyword>
<evidence type="ECO:0000256" key="3">
    <source>
        <dbReference type="ARBA" id="ARBA00012723"/>
    </source>
</evidence>
<dbReference type="EC" id="5.3.4.1" evidence="3"/>
<dbReference type="CDD" id="cd03002">
    <property type="entry name" value="PDI_a_MPD1_like"/>
    <property type="match status" value="1"/>
</dbReference>
<proteinExistence type="predicted"/>
<dbReference type="PROSITE" id="PS51352">
    <property type="entry name" value="THIOREDOXIN_2"/>
    <property type="match status" value="1"/>
</dbReference>
<dbReference type="GO" id="GO:0003756">
    <property type="term" value="F:protein disulfide isomerase activity"/>
    <property type="evidence" value="ECO:0007669"/>
    <property type="project" value="UniProtKB-EC"/>
</dbReference>
<evidence type="ECO:0000259" key="9">
    <source>
        <dbReference type="PROSITE" id="PS51352"/>
    </source>
</evidence>
<evidence type="ECO:0000256" key="5">
    <source>
        <dbReference type="ARBA" id="ARBA00023235"/>
    </source>
</evidence>
<name>S3D7V3_OPHP1</name>
<dbReference type="PRINTS" id="PR00421">
    <property type="entry name" value="THIOREDOXIN"/>
</dbReference>
<keyword evidence="4" id="KW-1015">Disulfide bond</keyword>
<reference evidence="10 11" key="1">
    <citation type="journal article" date="2013" name="BMC Genomics">
        <title>The genome and transcriptome of the pine saprophyte Ophiostoma piceae, and a comparison with the bark beetle-associated pine pathogen Grosmannia clavigera.</title>
        <authorList>
            <person name="Haridas S."/>
            <person name="Wang Y."/>
            <person name="Lim L."/>
            <person name="Massoumi Alamouti S."/>
            <person name="Jackman S."/>
            <person name="Docking R."/>
            <person name="Robertson G."/>
            <person name="Birol I."/>
            <person name="Bohlmann J."/>
            <person name="Breuil C."/>
        </authorList>
    </citation>
    <scope>NUCLEOTIDE SEQUENCE [LARGE SCALE GENOMIC DNA]</scope>
    <source>
        <strain evidence="10 11">UAMH 11346</strain>
    </source>
</reference>
<evidence type="ECO:0000313" key="10">
    <source>
        <dbReference type="EMBL" id="EPE09510.1"/>
    </source>
</evidence>
<evidence type="ECO:0000256" key="6">
    <source>
        <dbReference type="ARBA" id="ARBA00023284"/>
    </source>
</evidence>
<evidence type="ECO:0000256" key="1">
    <source>
        <dbReference type="ARBA" id="ARBA00001182"/>
    </source>
</evidence>